<evidence type="ECO:0000313" key="13">
    <source>
        <dbReference type="Proteomes" id="UP000251035"/>
    </source>
</evidence>
<comment type="function">
    <text evidence="8">Ligates lysine onto the cytidine present at position 34 of the AUA codon-specific tRNA(Ile) that contains the anticodon CAU, in an ATP-dependent manner. Cytidine is converted to lysidine, thus changing the amino acid specificity of the tRNA from methionine to isoleucine.</text>
</comment>
<dbReference type="Proteomes" id="UP000270757">
    <property type="component" value="Unassembled WGS sequence"/>
</dbReference>
<reference evidence="12 15" key="2">
    <citation type="submission" date="2018-04" db="EMBL/GenBank/DDBJ databases">
        <title>Whole genome sequence comparison of clinical and drinking water Legionella pneumophila isolates.</title>
        <authorList>
            <person name="Garner E."/>
        </authorList>
    </citation>
    <scope>NUCLEOTIDE SEQUENCE [LARGE SCALE GENOMIC DNA]</scope>
    <source>
        <strain evidence="12 15">WH02</strain>
    </source>
</reference>
<proteinExistence type="inferred from homology"/>
<organism evidence="11 14">
    <name type="scientific">Legionella taurinensis</name>
    <dbReference type="NCBI Taxonomy" id="70611"/>
    <lineage>
        <taxon>Bacteria</taxon>
        <taxon>Pseudomonadati</taxon>
        <taxon>Pseudomonadota</taxon>
        <taxon>Gammaproteobacteria</taxon>
        <taxon>Legionellales</taxon>
        <taxon>Legionellaceae</taxon>
        <taxon>Legionella</taxon>
    </lineage>
</organism>
<dbReference type="SUPFAM" id="SSF82829">
    <property type="entry name" value="MesJ substrate recognition domain-like"/>
    <property type="match status" value="1"/>
</dbReference>
<evidence type="ECO:0000313" key="12">
    <source>
        <dbReference type="EMBL" id="TID41752.1"/>
    </source>
</evidence>
<sequence length="431" mass="49409">MTDKTRAPDWLRDLAAYEHLFVGFSGGLDSTVLLHLLSQHPAFIKKVTAVHINHGLSRNASLWQEHCERLCEQWQVNFIALTVRCDHRANVEEAARVARYQALGALIKKNNCLLMGHHLDDQAETLLLHLFRGAGVDGLTAIPEKSTVGEGDLRRPLLSCTRQSLQAYALEHRLRFIDDESNANTRFSRNFLRQDIFPLLKGRWPGVTRNLARTAEHCRLAQANLTDLAHLDCPSLAEKSRVLPLLPLLRLNRARLGNVLRTWLRQHDVRMPNTLTFNRLMDEMIQAAPDSNPEIHWQQVTIKRYQHHLYLSPSRPECTSPLPWTTFPNTLCLQGMGKLTAETADEGLFIPSGSQLAIRFREGGDTFYWHGQNKSLKKLFQEWKIPPWQRQQIPLLYVDNQLAAVIGYAVSDLFYQRRAGRCYKLSHIINQ</sequence>
<keyword evidence="13" id="KW-1185">Reference proteome</keyword>
<evidence type="ECO:0000256" key="1">
    <source>
        <dbReference type="ARBA" id="ARBA00004496"/>
    </source>
</evidence>
<evidence type="ECO:0000256" key="7">
    <source>
        <dbReference type="ARBA" id="ARBA00048539"/>
    </source>
</evidence>
<dbReference type="OrthoDB" id="9807403at2"/>
<evidence type="ECO:0000256" key="5">
    <source>
        <dbReference type="ARBA" id="ARBA00022741"/>
    </source>
</evidence>
<dbReference type="InterPro" id="IPR012796">
    <property type="entry name" value="Lysidine-tRNA-synth_C"/>
</dbReference>
<dbReference type="NCBIfam" id="TIGR02433">
    <property type="entry name" value="lysidine_TilS_C"/>
    <property type="match status" value="1"/>
</dbReference>
<dbReference type="CDD" id="cd01992">
    <property type="entry name" value="TilS_N"/>
    <property type="match status" value="1"/>
</dbReference>
<dbReference type="InterPro" id="IPR012795">
    <property type="entry name" value="tRNA_Ile_lys_synt_N"/>
</dbReference>
<dbReference type="EMBL" id="QCXM01000009">
    <property type="protein sequence ID" value="PUT46820.1"/>
    <property type="molecule type" value="Genomic_DNA"/>
</dbReference>
<comment type="subcellular location">
    <subcellularLocation>
        <location evidence="1 8">Cytoplasm</location>
    </subcellularLocation>
</comment>
<evidence type="ECO:0000313" key="11">
    <source>
        <dbReference type="EMBL" id="RJT47748.1"/>
    </source>
</evidence>
<reference evidence="11 14" key="3">
    <citation type="submission" date="2018-09" db="EMBL/GenBank/DDBJ databases">
        <title>Draft genome sequences of Legionella taurinensis isolated from water samples.</title>
        <authorList>
            <person name="Chakeri A."/>
            <person name="Allerberger F."/>
            <person name="Kundi M."/>
            <person name="Ruppitsch W."/>
            <person name="Schmid D."/>
        </authorList>
    </citation>
    <scope>NUCLEOTIDE SEQUENCE [LARGE SCALE GENOMIC DNA]</scope>
    <source>
        <strain evidence="11 14">4570-18-6</strain>
    </source>
</reference>
<dbReference type="Proteomes" id="UP000306421">
    <property type="component" value="Unassembled WGS sequence"/>
</dbReference>
<evidence type="ECO:0000313" key="10">
    <source>
        <dbReference type="EMBL" id="PUT46820.1"/>
    </source>
</evidence>
<dbReference type="Pfam" id="PF09179">
    <property type="entry name" value="TilS"/>
    <property type="match status" value="1"/>
</dbReference>
<feature type="domain" description="Lysidine-tRNA(Ile) synthetase C-terminal" evidence="9">
    <location>
        <begin position="356"/>
        <end position="427"/>
    </location>
</feature>
<evidence type="ECO:0000259" key="9">
    <source>
        <dbReference type="SMART" id="SM00977"/>
    </source>
</evidence>
<dbReference type="Pfam" id="PF01171">
    <property type="entry name" value="ATP_bind_3"/>
    <property type="match status" value="1"/>
</dbReference>
<dbReference type="InterPro" id="IPR011063">
    <property type="entry name" value="TilS/TtcA_N"/>
</dbReference>
<dbReference type="EMBL" id="QZWB01000005">
    <property type="protein sequence ID" value="RJT47748.1"/>
    <property type="molecule type" value="Genomic_DNA"/>
</dbReference>
<keyword evidence="3 8" id="KW-0436">Ligase</keyword>
<dbReference type="GO" id="GO:0032267">
    <property type="term" value="F:tRNA(Ile)-lysidine synthase activity"/>
    <property type="evidence" value="ECO:0007669"/>
    <property type="project" value="UniProtKB-EC"/>
</dbReference>
<dbReference type="GO" id="GO:0005737">
    <property type="term" value="C:cytoplasm"/>
    <property type="evidence" value="ECO:0007669"/>
    <property type="project" value="UniProtKB-SubCell"/>
</dbReference>
<dbReference type="SMART" id="SM00977">
    <property type="entry name" value="TilS_C"/>
    <property type="match status" value="1"/>
</dbReference>
<accession>A0A3A5L4Q3</accession>
<reference evidence="10 13" key="1">
    <citation type="submission" date="2018-04" db="EMBL/GenBank/DDBJ databases">
        <title>Whole genome sequence comparison of clinical and drinking water Legionella pneumophila isolates associated with the Flint Water Crisis.</title>
        <authorList>
            <person name="Garner E."/>
            <person name="Brown C."/>
            <person name="Schwake O."/>
            <person name="Coil D."/>
            <person name="Jospin G."/>
            <person name="Eisen J."/>
            <person name="Edwards M."/>
            <person name="Pruden A."/>
        </authorList>
    </citation>
    <scope>NUCLEOTIDE SEQUENCE [LARGE SCALE GENOMIC DNA]</scope>
    <source>
        <strain evidence="10 13">Genessee03</strain>
    </source>
</reference>
<dbReference type="EMBL" id="QFGG01000008">
    <property type="protein sequence ID" value="TID41752.1"/>
    <property type="molecule type" value="Genomic_DNA"/>
</dbReference>
<keyword evidence="5 8" id="KW-0547">Nucleotide-binding</keyword>
<evidence type="ECO:0000256" key="6">
    <source>
        <dbReference type="ARBA" id="ARBA00022840"/>
    </source>
</evidence>
<keyword evidence="6 8" id="KW-0067">ATP-binding</keyword>
<comment type="domain">
    <text evidence="8">The N-terminal region contains the highly conserved SGGXDS motif, predicted to be a P-loop motif involved in ATP binding.</text>
</comment>
<dbReference type="SUPFAM" id="SSF52402">
    <property type="entry name" value="Adenine nucleotide alpha hydrolases-like"/>
    <property type="match status" value="1"/>
</dbReference>
<dbReference type="Pfam" id="PF11734">
    <property type="entry name" value="TilS_C"/>
    <property type="match status" value="1"/>
</dbReference>
<evidence type="ECO:0000256" key="4">
    <source>
        <dbReference type="ARBA" id="ARBA00022694"/>
    </source>
</evidence>
<evidence type="ECO:0000313" key="15">
    <source>
        <dbReference type="Proteomes" id="UP000306421"/>
    </source>
</evidence>
<dbReference type="SUPFAM" id="SSF56037">
    <property type="entry name" value="PheT/TilS domain"/>
    <property type="match status" value="1"/>
</dbReference>
<feature type="binding site" evidence="8">
    <location>
        <begin position="25"/>
        <end position="30"/>
    </location>
    <ligand>
        <name>ATP</name>
        <dbReference type="ChEBI" id="CHEBI:30616"/>
    </ligand>
</feature>
<dbReference type="Proteomes" id="UP000251035">
    <property type="component" value="Unassembled WGS sequence"/>
</dbReference>
<dbReference type="HAMAP" id="MF_01161">
    <property type="entry name" value="tRNA_Ile_lys_synt"/>
    <property type="match status" value="1"/>
</dbReference>
<evidence type="ECO:0000256" key="8">
    <source>
        <dbReference type="HAMAP-Rule" id="MF_01161"/>
    </source>
</evidence>
<dbReference type="InterPro" id="IPR012094">
    <property type="entry name" value="tRNA_Ile_lys_synt"/>
</dbReference>
<dbReference type="GO" id="GO:0006400">
    <property type="term" value="P:tRNA modification"/>
    <property type="evidence" value="ECO:0007669"/>
    <property type="project" value="UniProtKB-UniRule"/>
</dbReference>
<protein>
    <recommendedName>
        <fullName evidence="8">tRNA(Ile)-lysidine synthase</fullName>
        <ecNumber evidence="8">6.3.4.19</ecNumber>
    </recommendedName>
    <alternativeName>
        <fullName evidence="8">tRNA(Ile)-2-lysyl-cytidine synthase</fullName>
    </alternativeName>
    <alternativeName>
        <fullName evidence="8">tRNA(Ile)-lysidine synthetase</fullName>
    </alternativeName>
</protein>
<keyword evidence="2 8" id="KW-0963">Cytoplasm</keyword>
<gene>
    <name evidence="8 11" type="primary">tilS</name>
    <name evidence="11" type="ORF">D6J04_06335</name>
    <name evidence="10" type="ORF">DB745_09830</name>
    <name evidence="12" type="ORF">DIZ81_09825</name>
</gene>
<evidence type="ECO:0000256" key="3">
    <source>
        <dbReference type="ARBA" id="ARBA00022598"/>
    </source>
</evidence>
<name>A0A3A5L4Q3_9GAMM</name>
<comment type="catalytic activity">
    <reaction evidence="7 8">
        <text>cytidine(34) in tRNA(Ile2) + L-lysine + ATP = lysidine(34) in tRNA(Ile2) + AMP + diphosphate + H(+)</text>
        <dbReference type="Rhea" id="RHEA:43744"/>
        <dbReference type="Rhea" id="RHEA-COMP:10625"/>
        <dbReference type="Rhea" id="RHEA-COMP:10670"/>
        <dbReference type="ChEBI" id="CHEBI:15378"/>
        <dbReference type="ChEBI" id="CHEBI:30616"/>
        <dbReference type="ChEBI" id="CHEBI:32551"/>
        <dbReference type="ChEBI" id="CHEBI:33019"/>
        <dbReference type="ChEBI" id="CHEBI:82748"/>
        <dbReference type="ChEBI" id="CHEBI:83665"/>
        <dbReference type="ChEBI" id="CHEBI:456215"/>
        <dbReference type="EC" id="6.3.4.19"/>
    </reaction>
</comment>
<dbReference type="NCBIfam" id="TIGR02432">
    <property type="entry name" value="lysidine_TilS_N"/>
    <property type="match status" value="1"/>
</dbReference>
<dbReference type="EC" id="6.3.4.19" evidence="8"/>
<evidence type="ECO:0000313" key="14">
    <source>
        <dbReference type="Proteomes" id="UP000270757"/>
    </source>
</evidence>
<keyword evidence="4 8" id="KW-0819">tRNA processing</keyword>
<comment type="similarity">
    <text evidence="8">Belongs to the tRNA(Ile)-lysidine synthase family.</text>
</comment>
<dbReference type="InterPro" id="IPR014729">
    <property type="entry name" value="Rossmann-like_a/b/a_fold"/>
</dbReference>
<dbReference type="PANTHER" id="PTHR43033:SF1">
    <property type="entry name" value="TRNA(ILE)-LYSIDINE SYNTHASE-RELATED"/>
    <property type="match status" value="1"/>
</dbReference>
<comment type="caution">
    <text evidence="11">The sequence shown here is derived from an EMBL/GenBank/DDBJ whole genome shotgun (WGS) entry which is preliminary data.</text>
</comment>
<dbReference type="PANTHER" id="PTHR43033">
    <property type="entry name" value="TRNA(ILE)-LYSIDINE SYNTHASE-RELATED"/>
    <property type="match status" value="1"/>
</dbReference>
<evidence type="ECO:0000256" key="2">
    <source>
        <dbReference type="ARBA" id="ARBA00022490"/>
    </source>
</evidence>
<dbReference type="Gene3D" id="3.40.50.620">
    <property type="entry name" value="HUPs"/>
    <property type="match status" value="1"/>
</dbReference>
<dbReference type="InterPro" id="IPR015262">
    <property type="entry name" value="tRNA_Ile_lys_synt_subst-bd"/>
</dbReference>
<dbReference type="AlphaFoldDB" id="A0A3A5L4Q3"/>
<dbReference type="GO" id="GO:0005524">
    <property type="term" value="F:ATP binding"/>
    <property type="evidence" value="ECO:0007669"/>
    <property type="project" value="UniProtKB-UniRule"/>
</dbReference>
<dbReference type="Gene3D" id="1.20.59.20">
    <property type="match status" value="1"/>
</dbReference>